<dbReference type="InterPro" id="IPR044783">
    <property type="entry name" value="PHYL"/>
</dbReference>
<evidence type="ECO:0000256" key="1">
    <source>
        <dbReference type="ARBA" id="ARBA00004370"/>
    </source>
</evidence>
<evidence type="ECO:0000313" key="7">
    <source>
        <dbReference type="Proteomes" id="UP001457282"/>
    </source>
</evidence>
<proteinExistence type="inferred from homology"/>
<dbReference type="SUPFAM" id="SSF64356">
    <property type="entry name" value="SNARE-like"/>
    <property type="match status" value="1"/>
</dbReference>
<dbReference type="AlphaFoldDB" id="A0AAW1W320"/>
<sequence length="256" mass="28668">MISNPNLIYYACIAQRDTILGEISKEPGIGALAHQCIEKTPPHHSLYTHTVRKRTYTFSVVDPFVYFAIFDQDLDQSEAVSFLNRLKCDFEKVKGSGQNSNGGNFASHCFQAEFDSIFREIMASSDLDLPNAPPASRNLSMESSSKGKRLLLSPLLGNKQSQGLKKKKRLSGEVNGELCKDVMSTMEKKLDVCEDVRDLALPGAQKSGSLHSCERQKAKQVWRKQVWVVLMLDLFVCAVLFGVWLWVCRGLKCIDS</sequence>
<dbReference type="PANTHER" id="PTHR47461:SF3">
    <property type="entry name" value="PHYTOLONGIN PHYL2.2"/>
    <property type="match status" value="1"/>
</dbReference>
<dbReference type="Proteomes" id="UP001457282">
    <property type="component" value="Unassembled WGS sequence"/>
</dbReference>
<organism evidence="6 7">
    <name type="scientific">Rubus argutus</name>
    <name type="common">Southern blackberry</name>
    <dbReference type="NCBI Taxonomy" id="59490"/>
    <lineage>
        <taxon>Eukaryota</taxon>
        <taxon>Viridiplantae</taxon>
        <taxon>Streptophyta</taxon>
        <taxon>Embryophyta</taxon>
        <taxon>Tracheophyta</taxon>
        <taxon>Spermatophyta</taxon>
        <taxon>Magnoliopsida</taxon>
        <taxon>eudicotyledons</taxon>
        <taxon>Gunneridae</taxon>
        <taxon>Pentapetalae</taxon>
        <taxon>rosids</taxon>
        <taxon>fabids</taxon>
        <taxon>Rosales</taxon>
        <taxon>Rosaceae</taxon>
        <taxon>Rosoideae</taxon>
        <taxon>Rosoideae incertae sedis</taxon>
        <taxon>Rubus</taxon>
    </lineage>
</organism>
<feature type="transmembrane region" description="Helical" evidence="4">
    <location>
        <begin position="226"/>
        <end position="247"/>
    </location>
</feature>
<evidence type="ECO:0000256" key="4">
    <source>
        <dbReference type="SAM" id="Phobius"/>
    </source>
</evidence>
<dbReference type="CDD" id="cd14824">
    <property type="entry name" value="Longin"/>
    <property type="match status" value="1"/>
</dbReference>
<keyword evidence="4" id="KW-0812">Transmembrane</keyword>
<accession>A0AAW1W320</accession>
<evidence type="ECO:0000313" key="6">
    <source>
        <dbReference type="EMBL" id="KAK9914480.1"/>
    </source>
</evidence>
<protein>
    <recommendedName>
        <fullName evidence="5">Longin domain-containing protein</fullName>
    </recommendedName>
</protein>
<reference evidence="6 7" key="1">
    <citation type="journal article" date="2023" name="G3 (Bethesda)">
        <title>A chromosome-length genome assembly and annotation of blackberry (Rubus argutus, cv. 'Hillquist').</title>
        <authorList>
            <person name="Bruna T."/>
            <person name="Aryal R."/>
            <person name="Dudchenko O."/>
            <person name="Sargent D.J."/>
            <person name="Mead D."/>
            <person name="Buti M."/>
            <person name="Cavallini A."/>
            <person name="Hytonen T."/>
            <person name="Andres J."/>
            <person name="Pham M."/>
            <person name="Weisz D."/>
            <person name="Mascagni F."/>
            <person name="Usai G."/>
            <person name="Natali L."/>
            <person name="Bassil N."/>
            <person name="Fernandez G.E."/>
            <person name="Lomsadze A."/>
            <person name="Armour M."/>
            <person name="Olukolu B."/>
            <person name="Poorten T."/>
            <person name="Britton C."/>
            <person name="Davik J."/>
            <person name="Ashrafi H."/>
            <person name="Aiden E.L."/>
            <person name="Borodovsky M."/>
            <person name="Worthington M."/>
        </authorList>
    </citation>
    <scope>NUCLEOTIDE SEQUENCE [LARGE SCALE GENOMIC DNA]</scope>
    <source>
        <strain evidence="6">PI 553951</strain>
    </source>
</reference>
<comment type="subcellular location">
    <subcellularLocation>
        <location evidence="1">Membrane</location>
    </subcellularLocation>
</comment>
<evidence type="ECO:0000256" key="2">
    <source>
        <dbReference type="ARBA" id="ARBA00008025"/>
    </source>
</evidence>
<gene>
    <name evidence="6" type="ORF">M0R45_038257</name>
</gene>
<evidence type="ECO:0000259" key="5">
    <source>
        <dbReference type="PROSITE" id="PS50859"/>
    </source>
</evidence>
<comment type="similarity">
    <text evidence="2">Belongs to the synaptobrevin family.</text>
</comment>
<feature type="domain" description="Longin" evidence="5">
    <location>
        <begin position="49"/>
        <end position="118"/>
    </location>
</feature>
<dbReference type="InterPro" id="IPR011012">
    <property type="entry name" value="Longin-like_dom_sf"/>
</dbReference>
<keyword evidence="3 4" id="KW-0472">Membrane</keyword>
<dbReference type="Gene3D" id="3.30.450.50">
    <property type="entry name" value="Longin domain"/>
    <property type="match status" value="1"/>
</dbReference>
<evidence type="ECO:0000256" key="3">
    <source>
        <dbReference type="ARBA" id="ARBA00023136"/>
    </source>
</evidence>
<comment type="caution">
    <text evidence="6">The sequence shown here is derived from an EMBL/GenBank/DDBJ whole genome shotgun (WGS) entry which is preliminary data.</text>
</comment>
<keyword evidence="7" id="KW-1185">Reference proteome</keyword>
<dbReference type="SMART" id="SM01270">
    <property type="entry name" value="Longin"/>
    <property type="match status" value="1"/>
</dbReference>
<name>A0AAW1W320_RUBAR</name>
<dbReference type="InterPro" id="IPR010908">
    <property type="entry name" value="Longin_dom"/>
</dbReference>
<dbReference type="PANTHER" id="PTHR47461">
    <property type="entry name" value="PHYTOLONGIN PHYL1.2"/>
    <property type="match status" value="1"/>
</dbReference>
<dbReference type="GO" id="GO:0016020">
    <property type="term" value="C:membrane"/>
    <property type="evidence" value="ECO:0007669"/>
    <property type="project" value="UniProtKB-SubCell"/>
</dbReference>
<dbReference type="PROSITE" id="PS50859">
    <property type="entry name" value="LONGIN"/>
    <property type="match status" value="1"/>
</dbReference>
<keyword evidence="4" id="KW-1133">Transmembrane helix</keyword>
<dbReference type="EMBL" id="JBEDUW010000007">
    <property type="protein sequence ID" value="KAK9914480.1"/>
    <property type="molecule type" value="Genomic_DNA"/>
</dbReference>